<proteinExistence type="predicted"/>
<evidence type="ECO:0000313" key="2">
    <source>
        <dbReference type="EMBL" id="JAS10562.1"/>
    </source>
</evidence>
<protein>
    <submittedName>
        <fullName evidence="2">Uncharacterized protein</fullName>
    </submittedName>
</protein>
<dbReference type="AlphaFoldDB" id="A0A1B6CAN9"/>
<sequence>MRLSLCIVLLLLTLKQALLTRGGNIFTKLTSLGEEISKMIEFPTDSDLDKIIELLLLFTKDMEEVVEWCQKQNETVLMKSEKFVEERPGFLTLKQKDFKKTLPWTDSELNLFTYIYEDAENMWWKLESFFDKKNQKKRGKNKKRN</sequence>
<gene>
    <name evidence="2" type="ORF">g.3395</name>
</gene>
<accession>A0A1B6CAN9</accession>
<keyword evidence="1" id="KW-0732">Signal</keyword>
<name>A0A1B6CAN9_9HEMI</name>
<evidence type="ECO:0000256" key="1">
    <source>
        <dbReference type="SAM" id="SignalP"/>
    </source>
</evidence>
<dbReference type="EMBL" id="GEDC01026736">
    <property type="protein sequence ID" value="JAS10562.1"/>
    <property type="molecule type" value="Transcribed_RNA"/>
</dbReference>
<feature type="chain" id="PRO_5008580237" evidence="1">
    <location>
        <begin position="18"/>
        <end position="145"/>
    </location>
</feature>
<reference evidence="2" key="1">
    <citation type="submission" date="2015-12" db="EMBL/GenBank/DDBJ databases">
        <title>De novo transcriptome assembly of four potential Pierce s Disease insect vectors from Arizona vineyards.</title>
        <authorList>
            <person name="Tassone E.E."/>
        </authorList>
    </citation>
    <scope>NUCLEOTIDE SEQUENCE</scope>
</reference>
<organism evidence="2">
    <name type="scientific">Clastoptera arizonana</name>
    <name type="common">Arizona spittle bug</name>
    <dbReference type="NCBI Taxonomy" id="38151"/>
    <lineage>
        <taxon>Eukaryota</taxon>
        <taxon>Metazoa</taxon>
        <taxon>Ecdysozoa</taxon>
        <taxon>Arthropoda</taxon>
        <taxon>Hexapoda</taxon>
        <taxon>Insecta</taxon>
        <taxon>Pterygota</taxon>
        <taxon>Neoptera</taxon>
        <taxon>Paraneoptera</taxon>
        <taxon>Hemiptera</taxon>
        <taxon>Auchenorrhyncha</taxon>
        <taxon>Cercopoidea</taxon>
        <taxon>Clastopteridae</taxon>
        <taxon>Clastoptera</taxon>
    </lineage>
</organism>
<feature type="signal peptide" evidence="1">
    <location>
        <begin position="1"/>
        <end position="17"/>
    </location>
</feature>